<proteinExistence type="predicted"/>
<dbReference type="Pfam" id="PF22599">
    <property type="entry name" value="SecDF_P1_head"/>
    <property type="match status" value="1"/>
</dbReference>
<protein>
    <recommendedName>
        <fullName evidence="2">SecDF P1 head subdomain domain-containing protein</fullName>
    </recommendedName>
</protein>
<dbReference type="OrthoDB" id="9805019at2"/>
<keyword evidence="1" id="KW-0472">Membrane</keyword>
<evidence type="ECO:0000259" key="2">
    <source>
        <dbReference type="Pfam" id="PF22599"/>
    </source>
</evidence>
<name>A0A433SEI6_9BURK</name>
<accession>A0A433SEI6</accession>
<gene>
    <name evidence="3" type="ORF">CUZ56_01088</name>
</gene>
<keyword evidence="1" id="KW-0812">Transmembrane</keyword>
<dbReference type="RefSeq" id="WP_126978979.1">
    <property type="nucleotide sequence ID" value="NZ_PQSP01000002.1"/>
</dbReference>
<dbReference type="Proteomes" id="UP000286947">
    <property type="component" value="Unassembled WGS sequence"/>
</dbReference>
<evidence type="ECO:0000313" key="4">
    <source>
        <dbReference type="Proteomes" id="UP000286947"/>
    </source>
</evidence>
<evidence type="ECO:0000256" key="1">
    <source>
        <dbReference type="SAM" id="Phobius"/>
    </source>
</evidence>
<sequence>MGKVEGTVFVINFQFIHRLLVAKIGLSLLLLTGIFNAAAQALPEGLERWRGSVYYVLQSESRLCQEADAREACDAFSQKQAELLCQMLGCSQHAWRLIVQGHPGQIIAALPDVAAGQKLELLLSEQVLLQIRSVSDMDAYQVVCGGTALPDGQELVGVDGSELPLVLDTRVLLSQEHLQQVDFEYSTYSDLPAVMIEFTPEGAQRFGRVTQDHVGRQLAMVLVTPDTQKVISAPWVSGVIREGKLQISGVSVSEAKNMVRDLRQSMLVPMKIEQICTVTRKANSLAVEQEVCVPVKNNELTSMEVK</sequence>
<dbReference type="Gene3D" id="3.30.70.3400">
    <property type="match status" value="1"/>
</dbReference>
<keyword evidence="1" id="KW-1133">Transmembrane helix</keyword>
<dbReference type="InterPro" id="IPR054384">
    <property type="entry name" value="SecDF_P1_head"/>
</dbReference>
<feature type="transmembrane region" description="Helical" evidence="1">
    <location>
        <begin position="20"/>
        <end position="42"/>
    </location>
</feature>
<comment type="caution">
    <text evidence="3">The sequence shown here is derived from an EMBL/GenBank/DDBJ whole genome shotgun (WGS) entry which is preliminary data.</text>
</comment>
<organism evidence="3 4">
    <name type="scientific">Saezia sanguinis</name>
    <dbReference type="NCBI Taxonomy" id="1965230"/>
    <lineage>
        <taxon>Bacteria</taxon>
        <taxon>Pseudomonadati</taxon>
        <taxon>Pseudomonadota</taxon>
        <taxon>Betaproteobacteria</taxon>
        <taxon>Burkholderiales</taxon>
        <taxon>Saeziaceae</taxon>
        <taxon>Saezia</taxon>
    </lineage>
</organism>
<dbReference type="EMBL" id="PQSP01000002">
    <property type="protein sequence ID" value="RUS67148.1"/>
    <property type="molecule type" value="Genomic_DNA"/>
</dbReference>
<dbReference type="Gene3D" id="3.30.1360.200">
    <property type="match status" value="1"/>
</dbReference>
<dbReference type="AlphaFoldDB" id="A0A433SEI6"/>
<feature type="domain" description="SecDF P1 head subdomain" evidence="2">
    <location>
        <begin position="161"/>
        <end position="266"/>
    </location>
</feature>
<evidence type="ECO:0000313" key="3">
    <source>
        <dbReference type="EMBL" id="RUS67148.1"/>
    </source>
</evidence>
<reference evidence="3 4" key="1">
    <citation type="submission" date="2018-01" db="EMBL/GenBank/DDBJ databases">
        <title>Saezia sanguinis gen. nov., sp. nov., in the order Burkholderiales isolated from human blood.</title>
        <authorList>
            <person name="Medina-Pascual M.J."/>
            <person name="Valdezate S."/>
            <person name="Monzon S."/>
            <person name="Cuesta I."/>
            <person name="Carrasco G."/>
            <person name="Villalon P."/>
            <person name="Saez-Nieto J.A."/>
        </authorList>
    </citation>
    <scope>NUCLEOTIDE SEQUENCE [LARGE SCALE GENOMIC DNA]</scope>
    <source>
        <strain evidence="3 4">CNM695-12</strain>
    </source>
</reference>
<keyword evidence="4" id="KW-1185">Reference proteome</keyword>